<accession>A0AAV9CIQ3</accession>
<gene>
    <name evidence="1" type="ORF">QJS10_CPB19g01547</name>
</gene>
<reference evidence="1" key="1">
    <citation type="journal article" date="2023" name="Nat. Commun.">
        <title>Diploid and tetraploid genomes of Acorus and the evolution of monocots.</title>
        <authorList>
            <person name="Ma L."/>
            <person name="Liu K.W."/>
            <person name="Li Z."/>
            <person name="Hsiao Y.Y."/>
            <person name="Qi Y."/>
            <person name="Fu T."/>
            <person name="Tang G.D."/>
            <person name="Zhang D."/>
            <person name="Sun W.H."/>
            <person name="Liu D.K."/>
            <person name="Li Y."/>
            <person name="Chen G.Z."/>
            <person name="Liu X.D."/>
            <person name="Liao X.Y."/>
            <person name="Jiang Y.T."/>
            <person name="Yu X."/>
            <person name="Hao Y."/>
            <person name="Huang J."/>
            <person name="Zhao X.W."/>
            <person name="Ke S."/>
            <person name="Chen Y.Y."/>
            <person name="Wu W.L."/>
            <person name="Hsu J.L."/>
            <person name="Lin Y.F."/>
            <person name="Huang M.D."/>
            <person name="Li C.Y."/>
            <person name="Huang L."/>
            <person name="Wang Z.W."/>
            <person name="Zhao X."/>
            <person name="Zhong W.Y."/>
            <person name="Peng D.H."/>
            <person name="Ahmad S."/>
            <person name="Lan S."/>
            <person name="Zhang J.S."/>
            <person name="Tsai W.C."/>
            <person name="Van de Peer Y."/>
            <person name="Liu Z.J."/>
        </authorList>
    </citation>
    <scope>NUCLEOTIDE SEQUENCE</scope>
    <source>
        <strain evidence="1">CP</strain>
    </source>
</reference>
<proteinExistence type="predicted"/>
<dbReference type="Proteomes" id="UP001180020">
    <property type="component" value="Unassembled WGS sequence"/>
</dbReference>
<name>A0AAV9CIQ3_ACOCL</name>
<organism evidence="1 2">
    <name type="scientific">Acorus calamus</name>
    <name type="common">Sweet flag</name>
    <dbReference type="NCBI Taxonomy" id="4465"/>
    <lineage>
        <taxon>Eukaryota</taxon>
        <taxon>Viridiplantae</taxon>
        <taxon>Streptophyta</taxon>
        <taxon>Embryophyta</taxon>
        <taxon>Tracheophyta</taxon>
        <taxon>Spermatophyta</taxon>
        <taxon>Magnoliopsida</taxon>
        <taxon>Liliopsida</taxon>
        <taxon>Acoraceae</taxon>
        <taxon>Acorus</taxon>
    </lineage>
</organism>
<keyword evidence="2" id="KW-1185">Reference proteome</keyword>
<evidence type="ECO:0000313" key="2">
    <source>
        <dbReference type="Proteomes" id="UP001180020"/>
    </source>
</evidence>
<evidence type="ECO:0000313" key="1">
    <source>
        <dbReference type="EMBL" id="KAK1287962.1"/>
    </source>
</evidence>
<dbReference type="AlphaFoldDB" id="A0AAV9CIQ3"/>
<comment type="caution">
    <text evidence="1">The sequence shown here is derived from an EMBL/GenBank/DDBJ whole genome shotgun (WGS) entry which is preliminary data.</text>
</comment>
<dbReference type="EMBL" id="JAUJYO010000019">
    <property type="protein sequence ID" value="KAK1287962.1"/>
    <property type="molecule type" value="Genomic_DNA"/>
</dbReference>
<sequence length="103" mass="10567">MEMVEDVLGKGRKKVNGVTEKAEDLAGNFCDGVDGVVVCGNGLDTVEVGCPPYLEGLVPGDGVDEVPRDGEVGDGIDVFDLKAAIGFWGGRGGGGGWGRWGGR</sequence>
<protein>
    <submittedName>
        <fullName evidence="1">Uncharacterized protein</fullName>
    </submittedName>
</protein>
<reference evidence="1" key="2">
    <citation type="submission" date="2023-06" db="EMBL/GenBank/DDBJ databases">
        <authorList>
            <person name="Ma L."/>
            <person name="Liu K.-W."/>
            <person name="Li Z."/>
            <person name="Hsiao Y.-Y."/>
            <person name="Qi Y."/>
            <person name="Fu T."/>
            <person name="Tang G."/>
            <person name="Zhang D."/>
            <person name="Sun W.-H."/>
            <person name="Liu D.-K."/>
            <person name="Li Y."/>
            <person name="Chen G.-Z."/>
            <person name="Liu X.-D."/>
            <person name="Liao X.-Y."/>
            <person name="Jiang Y.-T."/>
            <person name="Yu X."/>
            <person name="Hao Y."/>
            <person name="Huang J."/>
            <person name="Zhao X.-W."/>
            <person name="Ke S."/>
            <person name="Chen Y.-Y."/>
            <person name="Wu W.-L."/>
            <person name="Hsu J.-L."/>
            <person name="Lin Y.-F."/>
            <person name="Huang M.-D."/>
            <person name="Li C.-Y."/>
            <person name="Huang L."/>
            <person name="Wang Z.-W."/>
            <person name="Zhao X."/>
            <person name="Zhong W.-Y."/>
            <person name="Peng D.-H."/>
            <person name="Ahmad S."/>
            <person name="Lan S."/>
            <person name="Zhang J.-S."/>
            <person name="Tsai W.-C."/>
            <person name="Van De Peer Y."/>
            <person name="Liu Z.-J."/>
        </authorList>
    </citation>
    <scope>NUCLEOTIDE SEQUENCE</scope>
    <source>
        <strain evidence="1">CP</strain>
        <tissue evidence="1">Leaves</tissue>
    </source>
</reference>